<comment type="caution">
    <text evidence="2">The sequence shown here is derived from an EMBL/GenBank/DDBJ whole genome shotgun (WGS) entry which is preliminary data.</text>
</comment>
<dbReference type="Pfam" id="PF09836">
    <property type="entry name" value="DUF2063"/>
    <property type="match status" value="1"/>
</dbReference>
<accession>A0A4V3CGD0</accession>
<dbReference type="InterPro" id="IPR018640">
    <property type="entry name" value="DUF2063"/>
</dbReference>
<dbReference type="GO" id="GO:0003677">
    <property type="term" value="F:DNA binding"/>
    <property type="evidence" value="ECO:0007669"/>
    <property type="project" value="UniProtKB-KW"/>
</dbReference>
<sequence length="249" mass="28338">MNQPSFVESLLNNQETVVNELAGDPEENQARFNVYRNNVFSSLIDALADIFSVSRQLVGDDFFRAMARVYIADNPPQSPILNRYGDAFPEFISTFVPAKNVPYLSELANLERNLLSLTHCPEYPTLSLDQARERLSCIQDPARLTLALPKTAHICRYNFAVGSIWWAHQPKSLFQLASTEIEMPENVLFVKAHLYGQCFVLSEDEAFFLNALMSGKRFEESIPDSEKFDLGASLAKFMEWQIFEVIHES</sequence>
<proteinExistence type="predicted"/>
<evidence type="ECO:0000259" key="1">
    <source>
        <dbReference type="Pfam" id="PF09836"/>
    </source>
</evidence>
<name>A0A4V3CGD0_9GAMM</name>
<dbReference type="EMBL" id="SNXC01000012">
    <property type="protein sequence ID" value="TDO97272.1"/>
    <property type="molecule type" value="Genomic_DNA"/>
</dbReference>
<keyword evidence="2" id="KW-0238">DNA-binding</keyword>
<dbReference type="RefSeq" id="WP_133503861.1">
    <property type="nucleotide sequence ID" value="NZ_SNXC01000012.1"/>
</dbReference>
<dbReference type="InterPro" id="IPR044922">
    <property type="entry name" value="DUF2063_N_sf"/>
</dbReference>
<keyword evidence="3" id="KW-1185">Reference proteome</keyword>
<evidence type="ECO:0000313" key="3">
    <source>
        <dbReference type="Proteomes" id="UP000294656"/>
    </source>
</evidence>
<protein>
    <submittedName>
        <fullName evidence="2">Putative DNA-binding protein</fullName>
    </submittedName>
</protein>
<dbReference type="OrthoDB" id="4146344at2"/>
<gene>
    <name evidence="2" type="ORF">DFP79_2089</name>
</gene>
<evidence type="ECO:0000313" key="2">
    <source>
        <dbReference type="EMBL" id="TDO97272.1"/>
    </source>
</evidence>
<dbReference type="Gene3D" id="1.10.150.690">
    <property type="entry name" value="DUF2063"/>
    <property type="match status" value="1"/>
</dbReference>
<feature type="domain" description="Putative DNA-binding" evidence="1">
    <location>
        <begin position="3"/>
        <end position="92"/>
    </location>
</feature>
<dbReference type="AlphaFoldDB" id="A0A4V3CGD0"/>
<organism evidence="2 3">
    <name type="scientific">Marinomonas balearica</name>
    <dbReference type="NCBI Taxonomy" id="491947"/>
    <lineage>
        <taxon>Bacteria</taxon>
        <taxon>Pseudomonadati</taxon>
        <taxon>Pseudomonadota</taxon>
        <taxon>Gammaproteobacteria</taxon>
        <taxon>Oceanospirillales</taxon>
        <taxon>Oceanospirillaceae</taxon>
        <taxon>Marinomonas</taxon>
    </lineage>
</organism>
<dbReference type="Proteomes" id="UP000294656">
    <property type="component" value="Unassembled WGS sequence"/>
</dbReference>
<reference evidence="2 3" key="1">
    <citation type="submission" date="2019-03" db="EMBL/GenBank/DDBJ databases">
        <title>Genomic Encyclopedia of Type Strains, Phase III (KMG-III): the genomes of soil and plant-associated and newly described type strains.</title>
        <authorList>
            <person name="Whitman W."/>
        </authorList>
    </citation>
    <scope>NUCLEOTIDE SEQUENCE [LARGE SCALE GENOMIC DNA]</scope>
    <source>
        <strain evidence="2 3">CECT 7378</strain>
    </source>
</reference>